<dbReference type="PROSITE" id="PS00018">
    <property type="entry name" value="EF_HAND_1"/>
    <property type="match status" value="3"/>
</dbReference>
<name>A0A067KEC0_JATCU</name>
<dbReference type="Proteomes" id="UP000027138">
    <property type="component" value="Unassembled WGS sequence"/>
</dbReference>
<dbReference type="CDD" id="cd00051">
    <property type="entry name" value="EFh"/>
    <property type="match status" value="2"/>
</dbReference>
<dbReference type="EMBL" id="KK914543">
    <property type="protein sequence ID" value="KDP33333.1"/>
    <property type="molecule type" value="Genomic_DNA"/>
</dbReference>
<dbReference type="InterPro" id="IPR002048">
    <property type="entry name" value="EF_hand_dom"/>
</dbReference>
<dbReference type="Pfam" id="PF00036">
    <property type="entry name" value="EF-hand_1"/>
    <property type="match status" value="1"/>
</dbReference>
<feature type="domain" description="EF-hand" evidence="2">
    <location>
        <begin position="18"/>
        <end position="53"/>
    </location>
</feature>
<dbReference type="Pfam" id="PF13202">
    <property type="entry name" value="EF-hand_5"/>
    <property type="match status" value="1"/>
</dbReference>
<evidence type="ECO:0000313" key="3">
    <source>
        <dbReference type="EMBL" id="KDP33333.1"/>
    </source>
</evidence>
<dbReference type="InterPro" id="IPR011992">
    <property type="entry name" value="EF-hand-dom_pair"/>
</dbReference>
<gene>
    <name evidence="3" type="ORF">JCGZ_12882</name>
</gene>
<evidence type="ECO:0000256" key="1">
    <source>
        <dbReference type="ARBA" id="ARBA00022837"/>
    </source>
</evidence>
<dbReference type="SMART" id="SM00054">
    <property type="entry name" value="EFh"/>
    <property type="match status" value="4"/>
</dbReference>
<dbReference type="Gene3D" id="1.10.238.10">
    <property type="entry name" value="EF-hand"/>
    <property type="match status" value="2"/>
</dbReference>
<dbReference type="Pfam" id="PF13499">
    <property type="entry name" value="EF-hand_7"/>
    <property type="match status" value="1"/>
</dbReference>
<dbReference type="OrthoDB" id="8785703at2759"/>
<dbReference type="PANTHER" id="PTHR10827">
    <property type="entry name" value="RETICULOCALBIN"/>
    <property type="match status" value="1"/>
</dbReference>
<keyword evidence="1" id="KW-0106">Calcium</keyword>
<proteinExistence type="predicted"/>
<evidence type="ECO:0000313" key="4">
    <source>
        <dbReference type="Proteomes" id="UP000027138"/>
    </source>
</evidence>
<evidence type="ECO:0000259" key="2">
    <source>
        <dbReference type="PROSITE" id="PS50222"/>
    </source>
</evidence>
<dbReference type="AlphaFoldDB" id="A0A067KEC0"/>
<dbReference type="SUPFAM" id="SSF47473">
    <property type="entry name" value="EF-hand"/>
    <property type="match status" value="1"/>
</dbReference>
<dbReference type="GO" id="GO:0005783">
    <property type="term" value="C:endoplasmic reticulum"/>
    <property type="evidence" value="ECO:0007669"/>
    <property type="project" value="TreeGrafter"/>
</dbReference>
<dbReference type="PROSITE" id="PS50222">
    <property type="entry name" value="EF_HAND_2"/>
    <property type="match status" value="3"/>
</dbReference>
<dbReference type="InterPro" id="IPR018247">
    <property type="entry name" value="EF_Hand_1_Ca_BS"/>
</dbReference>
<protein>
    <recommendedName>
        <fullName evidence="2">EF-hand domain-containing protein</fullName>
    </recommendedName>
</protein>
<dbReference type="GO" id="GO:0005509">
    <property type="term" value="F:calcium ion binding"/>
    <property type="evidence" value="ECO:0007669"/>
    <property type="project" value="InterPro"/>
</dbReference>
<feature type="domain" description="EF-hand" evidence="2">
    <location>
        <begin position="60"/>
        <end position="88"/>
    </location>
</feature>
<feature type="domain" description="EF-hand" evidence="2">
    <location>
        <begin position="227"/>
        <end position="262"/>
    </location>
</feature>
<keyword evidence="4" id="KW-1185">Reference proteome</keyword>
<accession>A0A067KEC0</accession>
<dbReference type="SUPFAM" id="SSF57850">
    <property type="entry name" value="RING/U-box"/>
    <property type="match status" value="1"/>
</dbReference>
<sequence>MEEISETAKAYYANLSEKQKRLAKDFFNEMDKDGDGKITFDEYEQYIKTKKGFKTIASSDFFRKLDKDGNGSLDFDEFVTVHYICASERVFYCDECRVFLDRVYFTCVQCFNGSGNTYDLCVSCYRDKNIINHHKDAVFLDNYTMLQAKRNQNNASASKGNKGVKETVELAKFGIETTSNVVNLSYYRSLPPAEMQKAKDGFSAMDKTGSGKVSLKEYSEYFKQRGLVELTYPDLFKALDTNGDGRLDFDEYITVYYLCMNNKLIYCGECGVFLSGSYMSCRQCFNNGSGDPYNICYDCYSRNNIDHHKDATFVDNIQLHCFAVKGSADNNGSTTRSSGGKIRTRDKLTAAMLGVSMVNLGINTAKFVATSKPDAASGLSEHGSTSADVVSNVSGHGSNFAEHLSSAADLASNCSVM</sequence>
<reference evidence="3 4" key="1">
    <citation type="journal article" date="2014" name="PLoS ONE">
        <title>Global Analysis of Gene Expression Profiles in Physic Nut (Jatropha curcas L.) Seedlings Exposed to Salt Stress.</title>
        <authorList>
            <person name="Zhang L."/>
            <person name="Zhang C."/>
            <person name="Wu P."/>
            <person name="Chen Y."/>
            <person name="Li M."/>
            <person name="Jiang H."/>
            <person name="Wu G."/>
        </authorList>
    </citation>
    <scope>NUCLEOTIDE SEQUENCE [LARGE SCALE GENOMIC DNA]</scope>
    <source>
        <strain evidence="4">cv. GZQX0401</strain>
        <tissue evidence="3">Young leaves</tissue>
    </source>
</reference>
<dbReference type="PANTHER" id="PTHR10827:SF89">
    <property type="entry name" value="EF-HAND DOMAIN-CONTAINING PROTEIN"/>
    <property type="match status" value="1"/>
</dbReference>
<dbReference type="STRING" id="180498.A0A067KEC0"/>
<organism evidence="3 4">
    <name type="scientific">Jatropha curcas</name>
    <name type="common">Barbados nut</name>
    <dbReference type="NCBI Taxonomy" id="180498"/>
    <lineage>
        <taxon>Eukaryota</taxon>
        <taxon>Viridiplantae</taxon>
        <taxon>Streptophyta</taxon>
        <taxon>Embryophyta</taxon>
        <taxon>Tracheophyta</taxon>
        <taxon>Spermatophyta</taxon>
        <taxon>Magnoliopsida</taxon>
        <taxon>eudicotyledons</taxon>
        <taxon>Gunneridae</taxon>
        <taxon>Pentapetalae</taxon>
        <taxon>rosids</taxon>
        <taxon>fabids</taxon>
        <taxon>Malpighiales</taxon>
        <taxon>Euphorbiaceae</taxon>
        <taxon>Crotonoideae</taxon>
        <taxon>Jatropheae</taxon>
        <taxon>Jatropha</taxon>
    </lineage>
</organism>